<dbReference type="InterPro" id="IPR052055">
    <property type="entry name" value="Hepadnavirus_pol/RT"/>
</dbReference>
<keyword evidence="1" id="KW-0238">DNA-binding</keyword>
<feature type="domain" description="Reverse transcriptase" evidence="4">
    <location>
        <begin position="590"/>
        <end position="679"/>
    </location>
</feature>
<evidence type="ECO:0000256" key="3">
    <source>
        <dbReference type="SAM" id="MobiDB-lite"/>
    </source>
</evidence>
<dbReference type="Gene3D" id="1.10.443.10">
    <property type="entry name" value="Intergrase catalytic core"/>
    <property type="match status" value="1"/>
</dbReference>
<dbReference type="SUPFAM" id="SSF56672">
    <property type="entry name" value="DNA/RNA polymerases"/>
    <property type="match status" value="1"/>
</dbReference>
<dbReference type="InterPro" id="IPR011010">
    <property type="entry name" value="DNA_brk_join_enz"/>
</dbReference>
<dbReference type="InterPro" id="IPR043502">
    <property type="entry name" value="DNA/RNA_pol_sf"/>
</dbReference>
<feature type="compositionally biased region" description="Low complexity" evidence="3">
    <location>
        <begin position="184"/>
        <end position="216"/>
    </location>
</feature>
<keyword evidence="6" id="KW-1185">Reference proteome</keyword>
<evidence type="ECO:0000313" key="5">
    <source>
        <dbReference type="EMBL" id="KAK3232623.1"/>
    </source>
</evidence>
<organism evidence="5 6">
    <name type="scientific">Cymbomonas tetramitiformis</name>
    <dbReference type="NCBI Taxonomy" id="36881"/>
    <lineage>
        <taxon>Eukaryota</taxon>
        <taxon>Viridiplantae</taxon>
        <taxon>Chlorophyta</taxon>
        <taxon>Pyramimonadophyceae</taxon>
        <taxon>Pyramimonadales</taxon>
        <taxon>Pyramimonadaceae</taxon>
        <taxon>Cymbomonas</taxon>
    </lineage>
</organism>
<evidence type="ECO:0000313" key="6">
    <source>
        <dbReference type="Proteomes" id="UP001190700"/>
    </source>
</evidence>
<dbReference type="Proteomes" id="UP001190700">
    <property type="component" value="Unassembled WGS sequence"/>
</dbReference>
<keyword evidence="2" id="KW-0233">DNA recombination</keyword>
<evidence type="ECO:0000256" key="2">
    <source>
        <dbReference type="ARBA" id="ARBA00023172"/>
    </source>
</evidence>
<dbReference type="GO" id="GO:0015074">
    <property type="term" value="P:DNA integration"/>
    <property type="evidence" value="ECO:0007669"/>
    <property type="project" value="InterPro"/>
</dbReference>
<evidence type="ECO:0000259" key="4">
    <source>
        <dbReference type="Pfam" id="PF00078"/>
    </source>
</evidence>
<name>A0AAE0BAZ0_9CHLO</name>
<dbReference type="PANTHER" id="PTHR33050:SF7">
    <property type="entry name" value="RIBONUCLEASE H"/>
    <property type="match status" value="1"/>
</dbReference>
<dbReference type="InterPro" id="IPR010998">
    <property type="entry name" value="Integrase_recombinase_N"/>
</dbReference>
<reference evidence="5 6" key="1">
    <citation type="journal article" date="2015" name="Genome Biol. Evol.">
        <title>Comparative Genomics of a Bacterivorous Green Alga Reveals Evolutionary Causalities and Consequences of Phago-Mixotrophic Mode of Nutrition.</title>
        <authorList>
            <person name="Burns J.A."/>
            <person name="Paasch A."/>
            <person name="Narechania A."/>
            <person name="Kim E."/>
        </authorList>
    </citation>
    <scope>NUCLEOTIDE SEQUENCE [LARGE SCALE GENOMIC DNA]</scope>
    <source>
        <strain evidence="5 6">PLY_AMNH</strain>
    </source>
</reference>
<dbReference type="EMBL" id="LGRX02035940">
    <property type="protein sequence ID" value="KAK3232623.1"/>
    <property type="molecule type" value="Genomic_DNA"/>
</dbReference>
<dbReference type="InterPro" id="IPR013762">
    <property type="entry name" value="Integrase-like_cat_sf"/>
</dbReference>
<dbReference type="Gene3D" id="1.10.150.130">
    <property type="match status" value="1"/>
</dbReference>
<protein>
    <recommendedName>
        <fullName evidence="4">Reverse transcriptase domain-containing protein</fullName>
    </recommendedName>
</protein>
<feature type="region of interest" description="Disordered" evidence="3">
    <location>
        <begin position="1352"/>
        <end position="1371"/>
    </location>
</feature>
<accession>A0AAE0BAZ0</accession>
<dbReference type="Pfam" id="PF00078">
    <property type="entry name" value="RVT_1"/>
    <property type="match status" value="1"/>
</dbReference>
<dbReference type="GO" id="GO:0006310">
    <property type="term" value="P:DNA recombination"/>
    <property type="evidence" value="ECO:0007669"/>
    <property type="project" value="UniProtKB-KW"/>
</dbReference>
<proteinExistence type="predicted"/>
<feature type="region of interest" description="Disordered" evidence="3">
    <location>
        <begin position="182"/>
        <end position="216"/>
    </location>
</feature>
<dbReference type="SUPFAM" id="SSF56349">
    <property type="entry name" value="DNA breaking-rejoining enzymes"/>
    <property type="match status" value="1"/>
</dbReference>
<sequence>MKALEAKAFPAMVYALPELAAEECELDELPAGKETKQEHWRAFVHLLQAFERVPAFRQVEGSALLPPLDAARREQLAALGSSFRTVNEDHLARALRGELAPEDIVRPPNAGAPSTAIPARGPLAGVNLLVQPVQRLQQEDEGRIKWKDGDLTVVPKTKKCKDMDEWERGFFRIISSTVCSRGQSESGATTSGTVTVPSSSNNSSKSSSPRRTTVRGAEAQEAVVEAKAAVAEVAAVAVALRMRATATMVATADISQTAISDIQEAPAGAGEVPLVVPGPAVEMDMAPVVETEAEGEATLVERARGEREMEVPTGGSAPERWWAGLRRDEFIPVWDVLGGPRRHDRVPLKWGVERVAPLPVTQTSPDTWRSPEEPWRVRTSTRWPALRAEILQRATIENMKRCGTGENERRCYEEECERVGCAIPTLTDRAHLVAAAFQDWHDVDFLVRCAVFGAGWPSEEIEVDEPYRVPNYVGPEHMDVMRDEITRESEAGHIFLARWRLPLGIIALGMVEKVRKGKVKYRPVNDYSRPEDVGMNARIELDKDEFTTVKEAYGMLRPRYWMFKVDMETACRSKGIASMYWPHQCFEFDGVRWMDARAPFGNRALPGIFMRWTRAIVAWMRARGIPTVEYLDDFFCILETKEQAEEAMLLLVEFLTFLGFKVNSAKCKGPTQLLEFLGVLLSTEGDVCMASIDEERIAVVVKLAGEPRARAARGMVSRRALDSLLGLLAFCSHVVWGLSLYTRRGFNFLVATTGRRMVRLPHQVLEDLAVLERVVRKYNGRRVVLERRLVDERHFATDASGSLGFGRVWEKLFFLLSWADLARLPQQPWFPRRPGCPSNWSINYLELFAVWWAVVLWGHRMSGRTVVVNIDNKSAMYQVGSWWGLVEYLPLLRQIFFTCAKHDIRLQPRYINNKDNLLADLLSRLDMPRFLVEHRAFLRATVWRQNRDDWMVCPVRWEELDQEFGPFTVDSCVAESRANAYCYLSWSRVEDARVQKFDGHNAWGNLPFSIIAAIIRNFLCCKRRQQWGTAACFLVPVWAGNEGWELVKSLPHVFKSPWPSLTGREGWAEELVQELQRETERCKAEALAPETRRCYGTGVQAFVTFCIVFACMGGLDPLLPATDASLCMFITFSSWFVQPDTIKNYLAGVRQLHLQRGHEWVPVAARHTATTLQGVKRCWGRPPKPVMPLTLADLAKMALLISMHDLGQESLWAAILVGFFGLFRKDNLTTGKAGRPGDSALFVMEKTTGKRASVVPMTHDALVAGIKALAERVGLNPASYAGHSLRRGGATAAMRLDVNSLYIKMQGNWKSDCFERYCELDTEQKLVLPGLEKPCECELWYTWELCQGGPQEQGLQPPNHKGEGKGGGGKAQRQAFLAVAPPRLSPRAAWELLAKGFESTLSGPRSAHKLSRNLNLDKWRLNRRWFDWAQEHEGEFTVECFASEISAQLPCCYSQWWDLLARESDGQGKHNWMESPMGPLDHMEALTFDVAFMPRRPRARHEIGGSRARPPPTKMSCTPAQCASVSEDYCHVTYDDGANEDLRPEDETYLVLPPKEKSRALAKLDWRHVGPIIDQISIWGQLGKHTDKKLVVTATPLPLAHSTQGCHRLEALLLSCISEGQATERSWRRTEAVATVLRVAPARTWGRLQAGLRSAHSLRSGSTPRAGLLCWWVGTALISHDYSYGPAQLWPVAQSFPQQGSTRSARGK</sequence>
<dbReference type="SUPFAM" id="SSF47823">
    <property type="entry name" value="lambda integrase-like, N-terminal domain"/>
    <property type="match status" value="1"/>
</dbReference>
<gene>
    <name evidence="5" type="ORF">CYMTET_57039</name>
</gene>
<dbReference type="Gene3D" id="3.10.10.10">
    <property type="entry name" value="HIV Type 1 Reverse Transcriptase, subunit A, domain 1"/>
    <property type="match status" value="1"/>
</dbReference>
<comment type="caution">
    <text evidence="5">The sequence shown here is derived from an EMBL/GenBank/DDBJ whole genome shotgun (WGS) entry which is preliminary data.</text>
</comment>
<evidence type="ECO:0000256" key="1">
    <source>
        <dbReference type="ARBA" id="ARBA00023125"/>
    </source>
</evidence>
<dbReference type="InterPro" id="IPR000477">
    <property type="entry name" value="RT_dom"/>
</dbReference>
<dbReference type="Gene3D" id="3.30.70.270">
    <property type="match status" value="1"/>
</dbReference>
<dbReference type="PANTHER" id="PTHR33050">
    <property type="entry name" value="REVERSE TRANSCRIPTASE DOMAIN-CONTAINING PROTEIN"/>
    <property type="match status" value="1"/>
</dbReference>
<dbReference type="CDD" id="cd09275">
    <property type="entry name" value="RNase_HI_RT_DIRS1"/>
    <property type="match status" value="1"/>
</dbReference>
<dbReference type="GO" id="GO:0003677">
    <property type="term" value="F:DNA binding"/>
    <property type="evidence" value="ECO:0007669"/>
    <property type="project" value="UniProtKB-KW"/>
</dbReference>
<dbReference type="InterPro" id="IPR043128">
    <property type="entry name" value="Rev_trsase/Diguanyl_cyclase"/>
</dbReference>